<feature type="transmembrane region" description="Helical" evidence="5">
    <location>
        <begin position="209"/>
        <end position="226"/>
    </location>
</feature>
<dbReference type="OrthoDB" id="9769739at2"/>
<feature type="transmembrane region" description="Helical" evidence="5">
    <location>
        <begin position="31"/>
        <end position="52"/>
    </location>
</feature>
<feature type="transmembrane region" description="Helical" evidence="5">
    <location>
        <begin position="334"/>
        <end position="367"/>
    </location>
</feature>
<feature type="transmembrane region" description="Helical" evidence="5">
    <location>
        <begin position="259"/>
        <end position="283"/>
    </location>
</feature>
<dbReference type="GO" id="GO:0055085">
    <property type="term" value="P:transmembrane transport"/>
    <property type="evidence" value="ECO:0007669"/>
    <property type="project" value="InterPro"/>
</dbReference>
<evidence type="ECO:0000256" key="3">
    <source>
        <dbReference type="ARBA" id="ARBA00022989"/>
    </source>
</evidence>
<feature type="transmembrane region" description="Helical" evidence="5">
    <location>
        <begin position="139"/>
        <end position="161"/>
    </location>
</feature>
<dbReference type="CDD" id="cd07042">
    <property type="entry name" value="STAS_SulP_like_sulfate_transporter"/>
    <property type="match status" value="1"/>
</dbReference>
<comment type="caution">
    <text evidence="7">The sequence shown here is derived from an EMBL/GenBank/DDBJ whole genome shotgun (WGS) entry which is preliminary data.</text>
</comment>
<dbReference type="PROSITE" id="PS50801">
    <property type="entry name" value="STAS"/>
    <property type="match status" value="1"/>
</dbReference>
<evidence type="ECO:0000256" key="2">
    <source>
        <dbReference type="ARBA" id="ARBA00022692"/>
    </source>
</evidence>
<reference evidence="7 8" key="1">
    <citation type="submission" date="2019-06" db="EMBL/GenBank/DDBJ databases">
        <title>New taxonomy in bacterial strain CC-CFT640, isolated from vineyard.</title>
        <authorList>
            <person name="Lin S.-Y."/>
            <person name="Tsai C.-F."/>
            <person name="Young C.-C."/>
        </authorList>
    </citation>
    <scope>NUCLEOTIDE SEQUENCE [LARGE SCALE GENOMIC DNA]</scope>
    <source>
        <strain evidence="7 8">CC-CFT640</strain>
    </source>
</reference>
<proteinExistence type="predicted"/>
<feature type="transmembrane region" description="Helical" evidence="5">
    <location>
        <begin position="388"/>
        <end position="420"/>
    </location>
</feature>
<keyword evidence="4 5" id="KW-0472">Membrane</keyword>
<dbReference type="Pfam" id="PF00916">
    <property type="entry name" value="Sulfate_transp"/>
    <property type="match status" value="1"/>
</dbReference>
<keyword evidence="3 5" id="KW-1133">Transmembrane helix</keyword>
<feature type="transmembrane region" description="Helical" evidence="5">
    <location>
        <begin position="450"/>
        <end position="468"/>
    </location>
</feature>
<evidence type="ECO:0000259" key="6">
    <source>
        <dbReference type="PROSITE" id="PS50801"/>
    </source>
</evidence>
<keyword evidence="8" id="KW-1185">Reference proteome</keyword>
<name>A0A5C8PNM2_9HYPH</name>
<dbReference type="Proteomes" id="UP000321638">
    <property type="component" value="Unassembled WGS sequence"/>
</dbReference>
<dbReference type="Gene3D" id="3.30.750.24">
    <property type="entry name" value="STAS domain"/>
    <property type="match status" value="1"/>
</dbReference>
<sequence>MRIAPGAFALKVFPILAQLASYRRGWLRFDVLAGLSVAAVALPTAIAYPAIANLPVEVGLYAAIVPAVGYALFGPSRQLMIGPDTGTTIVLAAALVQLGIAGPDERVAAAAALATLTGLFCLLAGLVRFGFVANFLSRPVLLGFLAGVALSLLIGQIGRLTSIRIESEGLLRPILELVSKVGQAHLPTVLTGFGLLLLLRILRAVAPRFPGPLVAIVVGLLVAWAADLPRHGVAVVGTIPTVLPTPGLRWPAGVGLDELALAALGVLLVSFGSGIITARSFGAKNHSYVDSNRELLGFGAANLASGLFGGFPVTASDSRTAVNDAVGGKTQVAALVSAAALLGSVLFLGNVLAWLPIAALGAVLASAAIDLIDVRSLASLWRMSRIEFMVAIGTILGVVVFGVLKGVILAAGATLAHLLWLASQPRDAQLGTIPGRDGLYKLHIHADARALPGLVLYLVQAGLVFFNAEYVKARILAIADSQETPPAWFLLDGSAINHLDSTAVEMLEEVRIELGRRGIAFGIAGLHSGPRVMIDQSGLSDRMGRSMLFESAEAGAAAFQARSSRQSMA</sequence>
<dbReference type="RefSeq" id="WP_147847550.1">
    <property type="nucleotide sequence ID" value="NZ_VDUZ01000013.1"/>
</dbReference>
<dbReference type="InterPro" id="IPR002645">
    <property type="entry name" value="STAS_dom"/>
</dbReference>
<gene>
    <name evidence="7" type="ORF">FHP25_13460</name>
</gene>
<dbReference type="InterPro" id="IPR001902">
    <property type="entry name" value="SLC26A/SulP_fam"/>
</dbReference>
<comment type="subcellular location">
    <subcellularLocation>
        <location evidence="1">Membrane</location>
        <topology evidence="1">Multi-pass membrane protein</topology>
    </subcellularLocation>
</comment>
<protein>
    <submittedName>
        <fullName evidence="7">SulP family inorganic anion transporter</fullName>
    </submittedName>
</protein>
<evidence type="ECO:0000313" key="7">
    <source>
        <dbReference type="EMBL" id="TXL75655.1"/>
    </source>
</evidence>
<feature type="domain" description="STAS" evidence="6">
    <location>
        <begin position="444"/>
        <end position="559"/>
    </location>
</feature>
<keyword evidence="2 5" id="KW-0812">Transmembrane</keyword>
<feature type="transmembrane region" description="Helical" evidence="5">
    <location>
        <begin position="58"/>
        <end position="74"/>
    </location>
</feature>
<evidence type="ECO:0000256" key="5">
    <source>
        <dbReference type="SAM" id="Phobius"/>
    </source>
</evidence>
<evidence type="ECO:0000256" key="1">
    <source>
        <dbReference type="ARBA" id="ARBA00004141"/>
    </source>
</evidence>
<dbReference type="Pfam" id="PF01740">
    <property type="entry name" value="STAS"/>
    <property type="match status" value="1"/>
</dbReference>
<feature type="transmembrane region" description="Helical" evidence="5">
    <location>
        <begin position="181"/>
        <end position="202"/>
    </location>
</feature>
<dbReference type="EMBL" id="VDUZ01000013">
    <property type="protein sequence ID" value="TXL75655.1"/>
    <property type="molecule type" value="Genomic_DNA"/>
</dbReference>
<feature type="transmembrane region" description="Helical" evidence="5">
    <location>
        <begin position="107"/>
        <end position="127"/>
    </location>
</feature>
<feature type="transmembrane region" description="Helical" evidence="5">
    <location>
        <begin position="295"/>
        <end position="314"/>
    </location>
</feature>
<accession>A0A5C8PNM2</accession>
<evidence type="ECO:0000313" key="8">
    <source>
        <dbReference type="Proteomes" id="UP000321638"/>
    </source>
</evidence>
<dbReference type="InterPro" id="IPR036513">
    <property type="entry name" value="STAS_dom_sf"/>
</dbReference>
<dbReference type="AlphaFoldDB" id="A0A5C8PNM2"/>
<dbReference type="PANTHER" id="PTHR11814">
    <property type="entry name" value="SULFATE TRANSPORTER"/>
    <property type="match status" value="1"/>
</dbReference>
<dbReference type="InterPro" id="IPR011547">
    <property type="entry name" value="SLC26A/SulP_dom"/>
</dbReference>
<evidence type="ECO:0000256" key="4">
    <source>
        <dbReference type="ARBA" id="ARBA00023136"/>
    </source>
</evidence>
<dbReference type="SUPFAM" id="SSF52091">
    <property type="entry name" value="SpoIIaa-like"/>
    <property type="match status" value="1"/>
</dbReference>
<organism evidence="7 8">
    <name type="scientific">Vineibacter terrae</name>
    <dbReference type="NCBI Taxonomy" id="2586908"/>
    <lineage>
        <taxon>Bacteria</taxon>
        <taxon>Pseudomonadati</taxon>
        <taxon>Pseudomonadota</taxon>
        <taxon>Alphaproteobacteria</taxon>
        <taxon>Hyphomicrobiales</taxon>
        <taxon>Vineibacter</taxon>
    </lineage>
</organism>
<feature type="transmembrane region" description="Helical" evidence="5">
    <location>
        <begin position="81"/>
        <end position="101"/>
    </location>
</feature>
<dbReference type="GO" id="GO:0016020">
    <property type="term" value="C:membrane"/>
    <property type="evidence" value="ECO:0007669"/>
    <property type="project" value="UniProtKB-SubCell"/>
</dbReference>